<evidence type="ECO:0000313" key="2">
    <source>
        <dbReference type="Proteomes" id="UP000245698"/>
    </source>
</evidence>
<reference evidence="2" key="1">
    <citation type="submission" date="2016-12" db="EMBL/GenBank/DDBJ databases">
        <authorList>
            <person name="Brunel B."/>
        </authorList>
    </citation>
    <scope>NUCLEOTIDE SEQUENCE [LARGE SCALE GENOMIC DNA]</scope>
</reference>
<keyword evidence="2" id="KW-1185">Reference proteome</keyword>
<evidence type="ECO:0008006" key="3">
    <source>
        <dbReference type="Google" id="ProtNLM"/>
    </source>
</evidence>
<dbReference type="EMBL" id="FUIG01000024">
    <property type="protein sequence ID" value="SJM31192.1"/>
    <property type="molecule type" value="Genomic_DNA"/>
</dbReference>
<name>A0A2P9AJ83_9HYPH</name>
<gene>
    <name evidence="1" type="ORF">BQ8482_180420</name>
</gene>
<accession>A0A2P9AJ83</accession>
<proteinExistence type="predicted"/>
<dbReference type="Proteomes" id="UP000245698">
    <property type="component" value="Unassembled WGS sequence"/>
</dbReference>
<evidence type="ECO:0000313" key="1">
    <source>
        <dbReference type="EMBL" id="SJM31192.1"/>
    </source>
</evidence>
<dbReference type="AlphaFoldDB" id="A0A2P9AJ83"/>
<organism evidence="1 2">
    <name type="scientific">Mesorhizobium delmotii</name>
    <dbReference type="NCBI Taxonomy" id="1631247"/>
    <lineage>
        <taxon>Bacteria</taxon>
        <taxon>Pseudomonadati</taxon>
        <taxon>Pseudomonadota</taxon>
        <taxon>Alphaproteobacteria</taxon>
        <taxon>Hyphomicrobiales</taxon>
        <taxon>Phyllobacteriaceae</taxon>
        <taxon>Mesorhizobium</taxon>
    </lineage>
</organism>
<dbReference type="Pfam" id="PF07369">
    <property type="entry name" value="DUF1488"/>
    <property type="match status" value="1"/>
</dbReference>
<sequence>MILSEPPVRGHALRSSIVTLNFPNRSRSYDAAARRIRFVGHDGMFEVPFFVEIGALSAATATGGAEAEYLSAFDAERSSIQDVAREAYSHGRKNMYVLTQADFR</sequence>
<protein>
    <recommendedName>
        <fullName evidence="3">DUF1488 domain-containing protein</fullName>
    </recommendedName>
</protein>
<dbReference type="InterPro" id="IPR009962">
    <property type="entry name" value="DUF1488"/>
</dbReference>